<feature type="coiled-coil region" evidence="7">
    <location>
        <begin position="698"/>
        <end position="725"/>
    </location>
</feature>
<feature type="region of interest" description="Disordered" evidence="8">
    <location>
        <begin position="798"/>
        <end position="849"/>
    </location>
</feature>
<evidence type="ECO:0000259" key="9">
    <source>
        <dbReference type="Pfam" id="PF06886"/>
    </source>
</evidence>
<dbReference type="InterPro" id="IPR027329">
    <property type="entry name" value="TPX2_C"/>
</dbReference>
<comment type="caution">
    <text evidence="11">The sequence shown here is derived from an EMBL/GenBank/DDBJ whole genome shotgun (WGS) entry which is preliminary data.</text>
</comment>
<feature type="compositionally biased region" description="Polar residues" evidence="8">
    <location>
        <begin position="170"/>
        <end position="181"/>
    </location>
</feature>
<dbReference type="GO" id="GO:0005880">
    <property type="term" value="C:nuclear microtubule"/>
    <property type="evidence" value="ECO:0007669"/>
    <property type="project" value="TreeGrafter"/>
</dbReference>
<evidence type="ECO:0008006" key="13">
    <source>
        <dbReference type="Google" id="ProtNLM"/>
    </source>
</evidence>
<name>A0A9D4ITW9_DREPO</name>
<protein>
    <recommendedName>
        <fullName evidence="13">Targeting protein for Xklp2</fullName>
    </recommendedName>
</protein>
<evidence type="ECO:0000256" key="3">
    <source>
        <dbReference type="ARBA" id="ARBA00005885"/>
    </source>
</evidence>
<dbReference type="Proteomes" id="UP000828390">
    <property type="component" value="Unassembled WGS sequence"/>
</dbReference>
<dbReference type="Pfam" id="PF12214">
    <property type="entry name" value="TPX2_importin"/>
    <property type="match status" value="1"/>
</dbReference>
<organism evidence="11 12">
    <name type="scientific">Dreissena polymorpha</name>
    <name type="common">Zebra mussel</name>
    <name type="synonym">Mytilus polymorpha</name>
    <dbReference type="NCBI Taxonomy" id="45954"/>
    <lineage>
        <taxon>Eukaryota</taxon>
        <taxon>Metazoa</taxon>
        <taxon>Spiralia</taxon>
        <taxon>Lophotrochozoa</taxon>
        <taxon>Mollusca</taxon>
        <taxon>Bivalvia</taxon>
        <taxon>Autobranchia</taxon>
        <taxon>Heteroconchia</taxon>
        <taxon>Euheterodonta</taxon>
        <taxon>Imparidentia</taxon>
        <taxon>Neoheterodontei</taxon>
        <taxon>Myida</taxon>
        <taxon>Dreissenoidea</taxon>
        <taxon>Dreissenidae</taxon>
        <taxon>Dreissena</taxon>
    </lineage>
</organism>
<reference evidence="11" key="2">
    <citation type="submission" date="2020-11" db="EMBL/GenBank/DDBJ databases">
        <authorList>
            <person name="McCartney M.A."/>
            <person name="Auch B."/>
            <person name="Kono T."/>
            <person name="Mallez S."/>
            <person name="Becker A."/>
            <person name="Gohl D.M."/>
            <person name="Silverstein K.A.T."/>
            <person name="Koren S."/>
            <person name="Bechman K.B."/>
            <person name="Herman A."/>
            <person name="Abrahante J.E."/>
            <person name="Garbe J."/>
        </authorList>
    </citation>
    <scope>NUCLEOTIDE SEQUENCE</scope>
    <source>
        <strain evidence="11">Duluth1</strain>
        <tissue evidence="11">Whole animal</tissue>
    </source>
</reference>
<evidence type="ECO:0000256" key="6">
    <source>
        <dbReference type="ARBA" id="ARBA00023242"/>
    </source>
</evidence>
<dbReference type="AlphaFoldDB" id="A0A9D4ITW9"/>
<feature type="compositionally biased region" description="Basic and acidic residues" evidence="8">
    <location>
        <begin position="253"/>
        <end position="273"/>
    </location>
</feature>
<dbReference type="PANTHER" id="PTHR14326:SF44">
    <property type="entry name" value="TARGETING PROTEIN FOR XKLP2"/>
    <property type="match status" value="1"/>
</dbReference>
<comment type="subcellular location">
    <subcellularLocation>
        <location evidence="2">Cytoplasm</location>
        <location evidence="2">Cytoskeleton</location>
        <location evidence="2">Spindle</location>
    </subcellularLocation>
    <subcellularLocation>
        <location evidence="1">Nucleus</location>
    </subcellularLocation>
</comment>
<evidence type="ECO:0000259" key="10">
    <source>
        <dbReference type="Pfam" id="PF12214"/>
    </source>
</evidence>
<feature type="compositionally biased region" description="Basic and acidic residues" evidence="8">
    <location>
        <begin position="798"/>
        <end position="808"/>
    </location>
</feature>
<feature type="compositionally biased region" description="Basic and acidic residues" evidence="8">
    <location>
        <begin position="659"/>
        <end position="675"/>
    </location>
</feature>
<sequence>MESGQGWDFNAPQFIDFTKPVEDENVDQYFEFDHESGVPVDLGDDVDGADGSDMFTTPNAEIKKETRAVSKTPKQKTETPRTAPAQRVTRAKSTSNLKTPTETASQESIEVVTKPAVTPLKDELSTPSPRVLRSGKCVDQPAVEPASGSAKAKPSNLCTNLEEWRKKTANSKTNTVSQPSENEPKPASKRQHRSLDRSASVKKPRTEVEQRRSGVTGVKSSGVQRSSSFNRSGHNQSTDSGSGPQIRHTRGLSGDRREGSGSAAKKPDSEKGKAGGMTIPSTPSFMKRKPMKSAAASQIKPAEERELEKVAFYRKELARKRKIAEESCKIALAGKGPTAPVAPKHMTKPEEFKFETDARIKAPHPPPTVEEVKDFASCLRSDTGKQAPGPMKAGPTIPEPFKLSSGQQRKRKLPDLDEKQAEKYETMAEKLAAFTKTPDRFRSRPKGGASDEKRGRSRSPPHGPTVPHTPQFETRSRSRPVTAPSREEIEQQELEEMQKNQFKAQPLNTKIFQNPSLKKVTVKAPTVPEEFHLSHNLKAHDKEAKQEEEHYEFHAKPLNKKILEGTVGLKEPKRLPLTKPESPAFALKHRARIPAPEEQTEPEKPTTRRRPIPHTGVPFQIQLSHKTTEPEPFAFEEREKRRAVERGRKIEQILEEEAKNREFHAQPLPDHEPHLPPKRTRPLTVQKPFNLDTDVRGAKKTEEWLKKLEEEELEAKEKTRFKAREPVVLDQEPFVPQKENKCTADITEFELSTAKRHLKREAYETSKKQRQDELDNIRHQEQLIREAEERAELERLRREAVHKAEPVKHYKSLPIRPSSKPLTEAMSPHFHTDERLRTRSKHSDSSLST</sequence>
<keyword evidence="7" id="KW-0175">Coiled coil</keyword>
<reference evidence="11" key="1">
    <citation type="journal article" date="2019" name="bioRxiv">
        <title>The Genome of the Zebra Mussel, Dreissena polymorpha: A Resource for Invasive Species Research.</title>
        <authorList>
            <person name="McCartney M.A."/>
            <person name="Auch B."/>
            <person name="Kono T."/>
            <person name="Mallez S."/>
            <person name="Zhang Y."/>
            <person name="Obille A."/>
            <person name="Becker A."/>
            <person name="Abrahante J.E."/>
            <person name="Garbe J."/>
            <person name="Badalamenti J.P."/>
            <person name="Herman A."/>
            <person name="Mangelson H."/>
            <person name="Liachko I."/>
            <person name="Sullivan S."/>
            <person name="Sone E.D."/>
            <person name="Koren S."/>
            <person name="Silverstein K.A.T."/>
            <person name="Beckman K.B."/>
            <person name="Gohl D.M."/>
        </authorList>
    </citation>
    <scope>NUCLEOTIDE SEQUENCE</scope>
    <source>
        <strain evidence="11">Duluth1</strain>
        <tissue evidence="11">Whole animal</tissue>
    </source>
</reference>
<feature type="compositionally biased region" description="Polar residues" evidence="8">
    <location>
        <begin position="218"/>
        <end position="243"/>
    </location>
</feature>
<evidence type="ECO:0000313" key="11">
    <source>
        <dbReference type="EMBL" id="KAH3784774.1"/>
    </source>
</evidence>
<evidence type="ECO:0000256" key="8">
    <source>
        <dbReference type="SAM" id="MobiDB-lite"/>
    </source>
</evidence>
<feature type="domain" description="TPX2 C-terminal" evidence="9">
    <location>
        <begin position="749"/>
        <end position="823"/>
    </location>
</feature>
<accession>A0A9D4ITW9</accession>
<evidence type="ECO:0000256" key="1">
    <source>
        <dbReference type="ARBA" id="ARBA00004123"/>
    </source>
</evidence>
<dbReference type="Pfam" id="PF06886">
    <property type="entry name" value="TPX2"/>
    <property type="match status" value="1"/>
</dbReference>
<evidence type="ECO:0000256" key="4">
    <source>
        <dbReference type="ARBA" id="ARBA00022490"/>
    </source>
</evidence>
<evidence type="ECO:0000256" key="7">
    <source>
        <dbReference type="SAM" id="Coils"/>
    </source>
</evidence>
<evidence type="ECO:0000256" key="2">
    <source>
        <dbReference type="ARBA" id="ARBA00004186"/>
    </source>
</evidence>
<dbReference type="GO" id="GO:0060236">
    <property type="term" value="P:regulation of mitotic spindle organization"/>
    <property type="evidence" value="ECO:0007669"/>
    <property type="project" value="InterPro"/>
</dbReference>
<dbReference type="EMBL" id="JAIWYP010000008">
    <property type="protein sequence ID" value="KAH3784774.1"/>
    <property type="molecule type" value="Genomic_DNA"/>
</dbReference>
<dbReference type="GO" id="GO:0005819">
    <property type="term" value="C:spindle"/>
    <property type="evidence" value="ECO:0007669"/>
    <property type="project" value="UniProtKB-SubCell"/>
</dbReference>
<dbReference type="InterPro" id="IPR027330">
    <property type="entry name" value="TPX2_central_dom"/>
</dbReference>
<dbReference type="GO" id="GO:0030295">
    <property type="term" value="F:protein kinase activator activity"/>
    <property type="evidence" value="ECO:0007669"/>
    <property type="project" value="TreeGrafter"/>
</dbReference>
<feature type="region of interest" description="Disordered" evidence="8">
    <location>
        <begin position="573"/>
        <end position="644"/>
    </location>
</feature>
<feature type="compositionally biased region" description="Polar residues" evidence="8">
    <location>
        <begin position="91"/>
        <end position="108"/>
    </location>
</feature>
<keyword evidence="6" id="KW-0539">Nucleus</keyword>
<evidence type="ECO:0000313" key="12">
    <source>
        <dbReference type="Proteomes" id="UP000828390"/>
    </source>
</evidence>
<feature type="compositionally biased region" description="Basic and acidic residues" evidence="8">
    <location>
        <begin position="413"/>
        <end position="428"/>
    </location>
</feature>
<dbReference type="GO" id="GO:0090307">
    <property type="term" value="P:mitotic spindle assembly"/>
    <property type="evidence" value="ECO:0007669"/>
    <property type="project" value="TreeGrafter"/>
</dbReference>
<comment type="similarity">
    <text evidence="3">Belongs to the TPX2 family.</text>
</comment>
<proteinExistence type="inferred from homology"/>
<feature type="region of interest" description="Disordered" evidence="8">
    <location>
        <begin position="35"/>
        <end position="301"/>
    </location>
</feature>
<dbReference type="PANTHER" id="PTHR14326">
    <property type="entry name" value="TARGETING PROTEIN FOR XKLP2"/>
    <property type="match status" value="1"/>
</dbReference>
<feature type="region of interest" description="Disordered" evidence="8">
    <location>
        <begin position="659"/>
        <end position="694"/>
    </location>
</feature>
<feature type="compositionally biased region" description="Basic and acidic residues" evidence="8">
    <location>
        <begin position="635"/>
        <end position="644"/>
    </location>
</feature>
<feature type="region of interest" description="Disordered" evidence="8">
    <location>
        <begin position="380"/>
        <end position="489"/>
    </location>
</feature>
<keyword evidence="5" id="KW-0206">Cytoskeleton</keyword>
<feature type="domain" description="TPX2 central" evidence="10">
    <location>
        <begin position="465"/>
        <end position="585"/>
    </location>
</feature>
<keyword evidence="4" id="KW-0963">Cytoplasm</keyword>
<gene>
    <name evidence="11" type="ORF">DPMN_162845</name>
</gene>
<dbReference type="GO" id="GO:0008017">
    <property type="term" value="F:microtubule binding"/>
    <property type="evidence" value="ECO:0007669"/>
    <property type="project" value="TreeGrafter"/>
</dbReference>
<dbReference type="InterPro" id="IPR009675">
    <property type="entry name" value="TPX2_fam"/>
</dbReference>
<evidence type="ECO:0000256" key="5">
    <source>
        <dbReference type="ARBA" id="ARBA00023212"/>
    </source>
</evidence>
<keyword evidence="12" id="KW-1185">Reference proteome</keyword>
<feature type="compositionally biased region" description="Basic and acidic residues" evidence="8">
    <location>
        <begin position="830"/>
        <end position="849"/>
    </location>
</feature>